<comment type="caution">
    <text evidence="1">The sequence shown here is derived from an EMBL/GenBank/DDBJ whole genome shotgun (WGS) entry which is preliminary data.</text>
</comment>
<reference evidence="1" key="1">
    <citation type="submission" date="2021-03" db="EMBL/GenBank/DDBJ databases">
        <title>Evolutionary priming and transition to the ectomycorrhizal habit in an iconic lineage of mushroom-forming fungi: is preadaptation a requirement?</title>
        <authorList>
            <consortium name="DOE Joint Genome Institute"/>
            <person name="Looney B.P."/>
            <person name="Miyauchi S."/>
            <person name="Morin E."/>
            <person name="Drula E."/>
            <person name="Courty P.E."/>
            <person name="Chicoki N."/>
            <person name="Fauchery L."/>
            <person name="Kohler A."/>
            <person name="Kuo A."/>
            <person name="LaButti K."/>
            <person name="Pangilinan J."/>
            <person name="Lipzen A."/>
            <person name="Riley R."/>
            <person name="Andreopoulos W."/>
            <person name="He G."/>
            <person name="Johnson J."/>
            <person name="Barry K.W."/>
            <person name="Grigoriev I.V."/>
            <person name="Nagy L."/>
            <person name="Hibbett D."/>
            <person name="Henrissat B."/>
            <person name="Matheny P.B."/>
            <person name="Labbe J."/>
            <person name="Martin A.F."/>
        </authorList>
    </citation>
    <scope>NUCLEOTIDE SEQUENCE</scope>
    <source>
        <strain evidence="1">BPL698</strain>
    </source>
</reference>
<keyword evidence="2" id="KW-1185">Reference proteome</keyword>
<protein>
    <submittedName>
        <fullName evidence="1">Beta-glucosidase</fullName>
    </submittedName>
</protein>
<accession>A0ACC0UNH1</accession>
<evidence type="ECO:0000313" key="2">
    <source>
        <dbReference type="Proteomes" id="UP001207468"/>
    </source>
</evidence>
<gene>
    <name evidence="1" type="ORF">F5148DRAFT_972208</name>
</gene>
<dbReference type="EMBL" id="JAGFNK010000002">
    <property type="protein sequence ID" value="KAI9513213.1"/>
    <property type="molecule type" value="Genomic_DNA"/>
</dbReference>
<name>A0ACC0UNH1_9AGAM</name>
<sequence length="851" mass="93203">MAPSDFATADIDGIIDQLSTDEAVELMAGVGLWNTAAIERLGIPTIKVSDGPNGVRGSTSRPSKCLPCATALAATWNNHLIEEVGLKLLAVEAKLKSASVILAPTCNIQRNPLGGRSFESFSEDPHLSGTMCSAYIRGVQLGGIGTTIKHFVANDKEDGRMKYDSVLSPRALREIYLMPFMLAQKYAQPWAIMTAYNRVNGPYASENPHLLRNILRREWQFDGLVMSDWFGTYSLDDAINAGLDLEMPGINKRRKPDLVGRSIVTKKVVVHTIKERAKSVLKLVQKCSKEAPEVLDGDGQERTKDTDDEKALMRRLAGESITLLKNQNSTLPLQTQGLKKIAIIGGNAKALVASGGGSAALRPSYFVFPYDGIVEALPKGVQVTYSMGARASAVLPTLASDIVTTMGQHGWMGTWHRHENDDSMVVVEEPVQTRVIDETEVFFNPEESKNLTRRWTVRLRGQLVPREKDTLFDFGLTVAGRAKLWVDERLVIDNWTRQRRGKAFYGSGTEEEKSSAWLAARKAHNIYVEYCNVRGPVDGGEDETVMDTIAAVRLGGAEVHDPDEHLESAVLLAKDADTVIAVVGLNADWESEGYDRTTLDLPETTNELIRRVAEVNPKTIVVTQSGSAITMPWVDSVPAIVHAWYLGNETGNAIADVLFGKVNPSGKLPLTFPRRLEDVPSLEYFKVDDGKVRYAEDVFVGYKHYQNKGIFPLFPFGYGLSYTTFQYSGLKVSEPSTSKDDIAVATSFTVKNTGNIAGSDTAQLYISWPSPSALTHPPLTLKAFAKVSLAAGASELVTLQLDKYAVSSWNESSEKWIVESGTYKISVGPSSQSLPLLATMTVPSSFEWSGL</sequence>
<dbReference type="Proteomes" id="UP001207468">
    <property type="component" value="Unassembled WGS sequence"/>
</dbReference>
<evidence type="ECO:0000313" key="1">
    <source>
        <dbReference type="EMBL" id="KAI9513213.1"/>
    </source>
</evidence>
<proteinExistence type="predicted"/>
<organism evidence="1 2">
    <name type="scientific">Russula earlei</name>
    <dbReference type="NCBI Taxonomy" id="71964"/>
    <lineage>
        <taxon>Eukaryota</taxon>
        <taxon>Fungi</taxon>
        <taxon>Dikarya</taxon>
        <taxon>Basidiomycota</taxon>
        <taxon>Agaricomycotina</taxon>
        <taxon>Agaricomycetes</taxon>
        <taxon>Russulales</taxon>
        <taxon>Russulaceae</taxon>
        <taxon>Russula</taxon>
    </lineage>
</organism>